<sequence>MSSKSIIAFVVLIFVASVLAGKALPTAEVVAKGGFTNATITEEVADWCCPLNCPNCWCPNWSNWCYISGGLCCNTNVKLSKKVDAKGTRDSQAVTHPSTNRARRCLTSVIGRELVHSTWYGP</sequence>
<comment type="caution">
    <text evidence="2">The sequence shown here is derived from an EMBL/GenBank/DDBJ whole genome shotgun (WGS) entry which is preliminary data.</text>
</comment>
<dbReference type="STRING" id="158441.A0A226DG41"/>
<proteinExistence type="predicted"/>
<accession>A0A226DG41</accession>
<evidence type="ECO:0000313" key="3">
    <source>
        <dbReference type="Proteomes" id="UP000198287"/>
    </source>
</evidence>
<dbReference type="AlphaFoldDB" id="A0A226DG41"/>
<protein>
    <submittedName>
        <fullName evidence="2">Uncharacterized protein</fullName>
    </submittedName>
</protein>
<gene>
    <name evidence="2" type="ORF">Fcan01_20555</name>
</gene>
<dbReference type="EMBL" id="LNIX01000019">
    <property type="protein sequence ID" value="OXA44502.1"/>
    <property type="molecule type" value="Genomic_DNA"/>
</dbReference>
<keyword evidence="3" id="KW-1185">Reference proteome</keyword>
<feature type="chain" id="PRO_5012533577" evidence="1">
    <location>
        <begin position="21"/>
        <end position="122"/>
    </location>
</feature>
<evidence type="ECO:0000313" key="2">
    <source>
        <dbReference type="EMBL" id="OXA44502.1"/>
    </source>
</evidence>
<organism evidence="2 3">
    <name type="scientific">Folsomia candida</name>
    <name type="common">Springtail</name>
    <dbReference type="NCBI Taxonomy" id="158441"/>
    <lineage>
        <taxon>Eukaryota</taxon>
        <taxon>Metazoa</taxon>
        <taxon>Ecdysozoa</taxon>
        <taxon>Arthropoda</taxon>
        <taxon>Hexapoda</taxon>
        <taxon>Collembola</taxon>
        <taxon>Entomobryomorpha</taxon>
        <taxon>Isotomoidea</taxon>
        <taxon>Isotomidae</taxon>
        <taxon>Proisotominae</taxon>
        <taxon>Folsomia</taxon>
    </lineage>
</organism>
<reference evidence="2 3" key="1">
    <citation type="submission" date="2015-12" db="EMBL/GenBank/DDBJ databases">
        <title>The genome of Folsomia candida.</title>
        <authorList>
            <person name="Faddeeva A."/>
            <person name="Derks M.F."/>
            <person name="Anvar Y."/>
            <person name="Smit S."/>
            <person name="Van Straalen N."/>
            <person name="Roelofs D."/>
        </authorList>
    </citation>
    <scope>NUCLEOTIDE SEQUENCE [LARGE SCALE GENOMIC DNA]</scope>
    <source>
        <strain evidence="2 3">VU population</strain>
        <tissue evidence="2">Whole body</tissue>
    </source>
</reference>
<name>A0A226DG41_FOLCA</name>
<feature type="signal peptide" evidence="1">
    <location>
        <begin position="1"/>
        <end position="20"/>
    </location>
</feature>
<keyword evidence="1" id="KW-0732">Signal</keyword>
<dbReference type="Proteomes" id="UP000198287">
    <property type="component" value="Unassembled WGS sequence"/>
</dbReference>
<evidence type="ECO:0000256" key="1">
    <source>
        <dbReference type="SAM" id="SignalP"/>
    </source>
</evidence>